<dbReference type="AlphaFoldDB" id="A0A9P5JVA6"/>
<evidence type="ECO:0000313" key="2">
    <source>
        <dbReference type="EMBL" id="KAF8466570.1"/>
    </source>
</evidence>
<protein>
    <submittedName>
        <fullName evidence="3">Uncharacterized protein</fullName>
    </submittedName>
</protein>
<evidence type="ECO:0000313" key="4">
    <source>
        <dbReference type="Proteomes" id="UP000759537"/>
    </source>
</evidence>
<dbReference type="OrthoDB" id="3322617at2759"/>
<organism evidence="3 4">
    <name type="scientific">Russula ochroleuca</name>
    <dbReference type="NCBI Taxonomy" id="152965"/>
    <lineage>
        <taxon>Eukaryota</taxon>
        <taxon>Fungi</taxon>
        <taxon>Dikarya</taxon>
        <taxon>Basidiomycota</taxon>
        <taxon>Agaricomycotina</taxon>
        <taxon>Agaricomycetes</taxon>
        <taxon>Russulales</taxon>
        <taxon>Russulaceae</taxon>
        <taxon>Russula</taxon>
    </lineage>
</organism>
<reference evidence="3" key="1">
    <citation type="submission" date="2019-10" db="EMBL/GenBank/DDBJ databases">
        <authorList>
            <consortium name="DOE Joint Genome Institute"/>
            <person name="Kuo A."/>
            <person name="Miyauchi S."/>
            <person name="Kiss E."/>
            <person name="Drula E."/>
            <person name="Kohler A."/>
            <person name="Sanchez-Garcia M."/>
            <person name="Andreopoulos B."/>
            <person name="Barry K.W."/>
            <person name="Bonito G."/>
            <person name="Buee M."/>
            <person name="Carver A."/>
            <person name="Chen C."/>
            <person name="Cichocki N."/>
            <person name="Clum A."/>
            <person name="Culley D."/>
            <person name="Crous P.W."/>
            <person name="Fauchery L."/>
            <person name="Girlanda M."/>
            <person name="Hayes R."/>
            <person name="Keri Z."/>
            <person name="LaButti K."/>
            <person name="Lipzen A."/>
            <person name="Lombard V."/>
            <person name="Magnuson J."/>
            <person name="Maillard F."/>
            <person name="Morin E."/>
            <person name="Murat C."/>
            <person name="Nolan M."/>
            <person name="Ohm R."/>
            <person name="Pangilinan J."/>
            <person name="Pereira M."/>
            <person name="Perotto S."/>
            <person name="Peter M."/>
            <person name="Riley R."/>
            <person name="Sitrit Y."/>
            <person name="Stielow B."/>
            <person name="Szollosi G."/>
            <person name="Zifcakova L."/>
            <person name="Stursova M."/>
            <person name="Spatafora J.W."/>
            <person name="Tedersoo L."/>
            <person name="Vaario L.-M."/>
            <person name="Yamada A."/>
            <person name="Yan M."/>
            <person name="Wang P."/>
            <person name="Xu J."/>
            <person name="Bruns T."/>
            <person name="Baldrian P."/>
            <person name="Vilgalys R."/>
            <person name="Henrissat B."/>
            <person name="Grigoriev I.V."/>
            <person name="Hibbett D."/>
            <person name="Nagy L.G."/>
            <person name="Martin F.M."/>
        </authorList>
    </citation>
    <scope>NUCLEOTIDE SEQUENCE</scope>
    <source>
        <strain evidence="3">Prilba</strain>
    </source>
</reference>
<evidence type="ECO:0000313" key="3">
    <source>
        <dbReference type="EMBL" id="KAF8466578.1"/>
    </source>
</evidence>
<name>A0A9P5JVA6_9AGAM</name>
<evidence type="ECO:0000256" key="1">
    <source>
        <dbReference type="SAM" id="MobiDB-lite"/>
    </source>
</evidence>
<gene>
    <name evidence="2" type="ORF">DFH94DRAFT_848432</name>
    <name evidence="3" type="ORF">DFH94DRAFT_848439</name>
</gene>
<keyword evidence="4" id="KW-1185">Reference proteome</keyword>
<accession>A0A9P5JVA6</accession>
<sequence length="129" mass="13237">MRQYRDGQALLDGEGVGAATTTSGSGSRYEPTSSAGGSGLPGSSSHAHSSSLGGHGFRVAQPHRSLSPKEHDGLRQRGAGRLGLASAVEEGEDVVVQHSDGGHVSEVALVPNRLVQEIPPSYDSIPVKS</sequence>
<proteinExistence type="predicted"/>
<dbReference type="Proteomes" id="UP000759537">
    <property type="component" value="Unassembled WGS sequence"/>
</dbReference>
<dbReference type="EMBL" id="WHVB01000040">
    <property type="protein sequence ID" value="KAF8466570.1"/>
    <property type="molecule type" value="Genomic_DNA"/>
</dbReference>
<reference evidence="3" key="2">
    <citation type="journal article" date="2020" name="Nat. Commun.">
        <title>Large-scale genome sequencing of mycorrhizal fungi provides insights into the early evolution of symbiotic traits.</title>
        <authorList>
            <person name="Miyauchi S."/>
            <person name="Kiss E."/>
            <person name="Kuo A."/>
            <person name="Drula E."/>
            <person name="Kohler A."/>
            <person name="Sanchez-Garcia M."/>
            <person name="Morin E."/>
            <person name="Andreopoulos B."/>
            <person name="Barry K.W."/>
            <person name="Bonito G."/>
            <person name="Buee M."/>
            <person name="Carver A."/>
            <person name="Chen C."/>
            <person name="Cichocki N."/>
            <person name="Clum A."/>
            <person name="Culley D."/>
            <person name="Crous P.W."/>
            <person name="Fauchery L."/>
            <person name="Girlanda M."/>
            <person name="Hayes R.D."/>
            <person name="Keri Z."/>
            <person name="LaButti K."/>
            <person name="Lipzen A."/>
            <person name="Lombard V."/>
            <person name="Magnuson J."/>
            <person name="Maillard F."/>
            <person name="Murat C."/>
            <person name="Nolan M."/>
            <person name="Ohm R.A."/>
            <person name="Pangilinan J."/>
            <person name="Pereira M.F."/>
            <person name="Perotto S."/>
            <person name="Peter M."/>
            <person name="Pfister S."/>
            <person name="Riley R."/>
            <person name="Sitrit Y."/>
            <person name="Stielow J.B."/>
            <person name="Szollosi G."/>
            <person name="Zifcakova L."/>
            <person name="Stursova M."/>
            <person name="Spatafora J.W."/>
            <person name="Tedersoo L."/>
            <person name="Vaario L.M."/>
            <person name="Yamada A."/>
            <person name="Yan M."/>
            <person name="Wang P."/>
            <person name="Xu J."/>
            <person name="Bruns T."/>
            <person name="Baldrian P."/>
            <person name="Vilgalys R."/>
            <person name="Dunand C."/>
            <person name="Henrissat B."/>
            <person name="Grigoriev I.V."/>
            <person name="Hibbett D."/>
            <person name="Nagy L.G."/>
            <person name="Martin F.M."/>
        </authorList>
    </citation>
    <scope>NUCLEOTIDE SEQUENCE</scope>
    <source>
        <strain evidence="3">Prilba</strain>
    </source>
</reference>
<dbReference type="EMBL" id="WHVB01000040">
    <property type="protein sequence ID" value="KAF8466578.1"/>
    <property type="molecule type" value="Genomic_DNA"/>
</dbReference>
<comment type="caution">
    <text evidence="3">The sequence shown here is derived from an EMBL/GenBank/DDBJ whole genome shotgun (WGS) entry which is preliminary data.</text>
</comment>
<feature type="compositionally biased region" description="Low complexity" evidence="1">
    <location>
        <begin position="41"/>
        <end position="52"/>
    </location>
</feature>
<feature type="compositionally biased region" description="Low complexity" evidence="1">
    <location>
        <begin position="17"/>
        <end position="27"/>
    </location>
</feature>
<feature type="region of interest" description="Disordered" evidence="1">
    <location>
        <begin position="1"/>
        <end position="81"/>
    </location>
</feature>